<protein>
    <recommendedName>
        <fullName evidence="4">PH domain-containing protein</fullName>
    </recommendedName>
</protein>
<evidence type="ECO:0000256" key="1">
    <source>
        <dbReference type="SAM" id="Coils"/>
    </source>
</evidence>
<gene>
    <name evidence="2" type="ORF">FHY32_000952</name>
</gene>
<proteinExistence type="predicted"/>
<sequence>MSTDKNREFWLSSIQSLENDLAQARDRLAEYDQAPERFQFDTVEDASGVLGDVLWSRAHADCEGSYNCGDDEYRQECYVQGVKHVAIFTADYNRHDKTYYYIDFWNCRVEVV</sequence>
<keyword evidence="1" id="KW-0175">Coiled coil</keyword>
<feature type="coiled-coil region" evidence="1">
    <location>
        <begin position="7"/>
        <end position="34"/>
    </location>
</feature>
<comment type="caution">
    <text evidence="2">The sequence shown here is derived from an EMBL/GenBank/DDBJ whole genome shotgun (WGS) entry which is preliminary data.</text>
</comment>
<evidence type="ECO:0000313" key="3">
    <source>
        <dbReference type="Proteomes" id="UP000576603"/>
    </source>
</evidence>
<organism evidence="2 3">
    <name type="scientific">Xanthomonas euvesicatoria</name>
    <dbReference type="NCBI Taxonomy" id="456327"/>
    <lineage>
        <taxon>Bacteria</taxon>
        <taxon>Pseudomonadati</taxon>
        <taxon>Pseudomonadota</taxon>
        <taxon>Gammaproteobacteria</taxon>
        <taxon>Lysobacterales</taxon>
        <taxon>Lysobacteraceae</taxon>
        <taxon>Xanthomonas</taxon>
    </lineage>
</organism>
<dbReference type="RefSeq" id="WP_184420225.1">
    <property type="nucleotide sequence ID" value="NZ_JACHNK010000002.1"/>
</dbReference>
<evidence type="ECO:0000313" key="2">
    <source>
        <dbReference type="EMBL" id="MBB4722634.1"/>
    </source>
</evidence>
<name>A0AAW3U1A7_XANEU</name>
<reference evidence="2 3" key="1">
    <citation type="submission" date="2020-08" db="EMBL/GenBank/DDBJ databases">
        <title>Studying the diversity of plant-associated saprophytic bacteria and their role in host health and plant-pathogen interactions.</title>
        <authorList>
            <person name="Potnis N."/>
        </authorList>
    </citation>
    <scope>NUCLEOTIDE SEQUENCE [LARGE SCALE GENOMIC DNA]</scope>
    <source>
        <strain evidence="2 3">CFBP 7922</strain>
    </source>
</reference>
<dbReference type="AlphaFoldDB" id="A0AAW3U1A7"/>
<dbReference type="Proteomes" id="UP000576603">
    <property type="component" value="Unassembled WGS sequence"/>
</dbReference>
<evidence type="ECO:0008006" key="4">
    <source>
        <dbReference type="Google" id="ProtNLM"/>
    </source>
</evidence>
<dbReference type="EMBL" id="JACHNL010000002">
    <property type="protein sequence ID" value="MBB4722634.1"/>
    <property type="molecule type" value="Genomic_DNA"/>
</dbReference>
<accession>A0AAW3U1A7</accession>